<dbReference type="EMBL" id="JAAMPC010000017">
    <property type="protein sequence ID" value="KAG2246578.1"/>
    <property type="molecule type" value="Genomic_DNA"/>
</dbReference>
<dbReference type="AlphaFoldDB" id="A0A8X7P9S3"/>
<dbReference type="SUPFAM" id="SSF52540">
    <property type="entry name" value="P-loop containing nucleoside triphosphate hydrolases"/>
    <property type="match status" value="1"/>
</dbReference>
<reference evidence="2 3" key="1">
    <citation type="submission" date="2020-02" db="EMBL/GenBank/DDBJ databases">
        <authorList>
            <person name="Ma Q."/>
            <person name="Huang Y."/>
            <person name="Song X."/>
            <person name="Pei D."/>
        </authorList>
    </citation>
    <scope>NUCLEOTIDE SEQUENCE [LARGE SCALE GENOMIC DNA]</scope>
    <source>
        <strain evidence="2">Sxm20200214</strain>
        <tissue evidence="2">Leaf</tissue>
    </source>
</reference>
<organism evidence="2 3">
    <name type="scientific">Brassica carinata</name>
    <name type="common">Ethiopian mustard</name>
    <name type="synonym">Abyssinian cabbage</name>
    <dbReference type="NCBI Taxonomy" id="52824"/>
    <lineage>
        <taxon>Eukaryota</taxon>
        <taxon>Viridiplantae</taxon>
        <taxon>Streptophyta</taxon>
        <taxon>Embryophyta</taxon>
        <taxon>Tracheophyta</taxon>
        <taxon>Spermatophyta</taxon>
        <taxon>Magnoliopsida</taxon>
        <taxon>eudicotyledons</taxon>
        <taxon>Gunneridae</taxon>
        <taxon>Pentapetalae</taxon>
        <taxon>rosids</taxon>
        <taxon>malvids</taxon>
        <taxon>Brassicales</taxon>
        <taxon>Brassicaceae</taxon>
        <taxon>Brassiceae</taxon>
        <taxon>Brassica</taxon>
    </lineage>
</organism>
<dbReference type="Gene3D" id="3.40.50.300">
    <property type="entry name" value="P-loop containing nucleotide triphosphate hydrolases"/>
    <property type="match status" value="1"/>
</dbReference>
<dbReference type="Pfam" id="PF00270">
    <property type="entry name" value="DEAD"/>
    <property type="match status" value="1"/>
</dbReference>
<evidence type="ECO:0000259" key="1">
    <source>
        <dbReference type="Pfam" id="PF00270"/>
    </source>
</evidence>
<dbReference type="InterPro" id="IPR027417">
    <property type="entry name" value="P-loop_NTPase"/>
</dbReference>
<dbReference type="GO" id="GO:0003676">
    <property type="term" value="F:nucleic acid binding"/>
    <property type="evidence" value="ECO:0007669"/>
    <property type="project" value="InterPro"/>
</dbReference>
<feature type="domain" description="DEAD/DEAH-box helicase" evidence="1">
    <location>
        <begin position="33"/>
        <end position="82"/>
    </location>
</feature>
<dbReference type="Proteomes" id="UP000886595">
    <property type="component" value="Unassembled WGS sequence"/>
</dbReference>
<dbReference type="OrthoDB" id="1721183at2759"/>
<sequence length="130" mass="14583">MGGESNEGEMGLNYDDDESGISKVGTTSVLSYEKILVLSPSRELATQTEKTIQSIGVHTNIRAQACIGGKSIAEDIKKLERGEMLSKGFKDHIYKAYRYDVHVCFISCYFSSRDPEDDKQVYDGILREYL</sequence>
<accession>A0A8X7P9S3</accession>
<evidence type="ECO:0000313" key="3">
    <source>
        <dbReference type="Proteomes" id="UP000886595"/>
    </source>
</evidence>
<evidence type="ECO:0000313" key="2">
    <source>
        <dbReference type="EMBL" id="KAG2246578.1"/>
    </source>
</evidence>
<proteinExistence type="predicted"/>
<keyword evidence="3" id="KW-1185">Reference proteome</keyword>
<gene>
    <name evidence="2" type="ORF">Bca52824_086206</name>
</gene>
<comment type="caution">
    <text evidence="2">The sequence shown here is derived from an EMBL/GenBank/DDBJ whole genome shotgun (WGS) entry which is preliminary data.</text>
</comment>
<dbReference type="InterPro" id="IPR011545">
    <property type="entry name" value="DEAD/DEAH_box_helicase_dom"/>
</dbReference>
<dbReference type="GO" id="GO:0005524">
    <property type="term" value="F:ATP binding"/>
    <property type="evidence" value="ECO:0007669"/>
    <property type="project" value="InterPro"/>
</dbReference>
<protein>
    <recommendedName>
        <fullName evidence="1">DEAD/DEAH-box helicase domain-containing protein</fullName>
    </recommendedName>
</protein>
<name>A0A8X7P9S3_BRACI</name>